<organism evidence="2 3">
    <name type="scientific">Muraenolepis orangiensis</name>
    <name type="common">Patagonian moray cod</name>
    <dbReference type="NCBI Taxonomy" id="630683"/>
    <lineage>
        <taxon>Eukaryota</taxon>
        <taxon>Metazoa</taxon>
        <taxon>Chordata</taxon>
        <taxon>Craniata</taxon>
        <taxon>Vertebrata</taxon>
        <taxon>Euteleostomi</taxon>
        <taxon>Actinopterygii</taxon>
        <taxon>Neopterygii</taxon>
        <taxon>Teleostei</taxon>
        <taxon>Neoteleostei</taxon>
        <taxon>Acanthomorphata</taxon>
        <taxon>Zeiogadaria</taxon>
        <taxon>Gadariae</taxon>
        <taxon>Gadiformes</taxon>
        <taxon>Muraenolepidoidei</taxon>
        <taxon>Muraenolepididae</taxon>
        <taxon>Muraenolepis</taxon>
    </lineage>
</organism>
<feature type="compositionally biased region" description="Low complexity" evidence="1">
    <location>
        <begin position="33"/>
        <end position="48"/>
    </location>
</feature>
<comment type="caution">
    <text evidence="2">The sequence shown here is derived from an EMBL/GenBank/DDBJ whole genome shotgun (WGS) entry which is preliminary data.</text>
</comment>
<feature type="region of interest" description="Disordered" evidence="1">
    <location>
        <begin position="23"/>
        <end position="52"/>
    </location>
</feature>
<dbReference type="AlphaFoldDB" id="A0A9Q0IP01"/>
<sequence length="103" mass="11050">MPGVSLWKRPDGLHHRSLRLLLPGLPDGGPSPGGVSLADLDPDSSSADGGDGGLIGGGVERLVCSRALCQGWRTALQMHLVCEDTRRDEEIEEMEEMEEISDL</sequence>
<evidence type="ECO:0000313" key="2">
    <source>
        <dbReference type="EMBL" id="KAJ3605158.1"/>
    </source>
</evidence>
<protein>
    <submittedName>
        <fullName evidence="2">Uncharacterized protein</fullName>
    </submittedName>
</protein>
<name>A0A9Q0IP01_9TELE</name>
<evidence type="ECO:0000256" key="1">
    <source>
        <dbReference type="SAM" id="MobiDB-lite"/>
    </source>
</evidence>
<accession>A0A9Q0IP01</accession>
<reference evidence="2" key="1">
    <citation type="submission" date="2022-07" db="EMBL/GenBank/DDBJ databases">
        <title>Chromosome-level genome of Muraenolepis orangiensis.</title>
        <authorList>
            <person name="Kim J."/>
        </authorList>
    </citation>
    <scope>NUCLEOTIDE SEQUENCE</scope>
    <source>
        <strain evidence="2">KU_S4_2022</strain>
        <tissue evidence="2">Muscle</tissue>
    </source>
</reference>
<keyword evidence="3" id="KW-1185">Reference proteome</keyword>
<evidence type="ECO:0000313" key="3">
    <source>
        <dbReference type="Proteomes" id="UP001148018"/>
    </source>
</evidence>
<gene>
    <name evidence="2" type="ORF">NHX12_027208</name>
</gene>
<proteinExistence type="predicted"/>
<dbReference type="Proteomes" id="UP001148018">
    <property type="component" value="Unassembled WGS sequence"/>
</dbReference>
<dbReference type="EMBL" id="JANIIK010000043">
    <property type="protein sequence ID" value="KAJ3605158.1"/>
    <property type="molecule type" value="Genomic_DNA"/>
</dbReference>